<dbReference type="Proteomes" id="UP000254258">
    <property type="component" value="Unassembled WGS sequence"/>
</dbReference>
<reference evidence="1 2" key="1">
    <citation type="submission" date="2018-07" db="EMBL/GenBank/DDBJ databases">
        <title>Dyella monticola sp. nov. and Dyella psychrodurans sp. nov. isolated from monsoon evergreen broad-leaved forest soil of Dinghu Mountain, China.</title>
        <authorList>
            <person name="Gao Z."/>
            <person name="Qiu L."/>
        </authorList>
    </citation>
    <scope>NUCLEOTIDE SEQUENCE [LARGE SCALE GENOMIC DNA]</scope>
    <source>
        <strain evidence="1 2">4G-K06</strain>
    </source>
</reference>
<accession>A0A370WTA2</accession>
<proteinExistence type="predicted"/>
<comment type="caution">
    <text evidence="1">The sequence shown here is derived from an EMBL/GenBank/DDBJ whole genome shotgun (WGS) entry which is preliminary data.</text>
</comment>
<evidence type="ECO:0000313" key="1">
    <source>
        <dbReference type="EMBL" id="RDS79165.1"/>
    </source>
</evidence>
<keyword evidence="2" id="KW-1185">Reference proteome</keyword>
<gene>
    <name evidence="1" type="ORF">DWU98_19370</name>
</gene>
<dbReference type="RefSeq" id="WP_115497239.1">
    <property type="nucleotide sequence ID" value="NZ_QRBE01000016.1"/>
</dbReference>
<evidence type="ECO:0000313" key="2">
    <source>
        <dbReference type="Proteomes" id="UP000254258"/>
    </source>
</evidence>
<name>A0A370WTA2_9GAMM</name>
<protein>
    <submittedName>
        <fullName evidence="1">Uncharacterized protein</fullName>
    </submittedName>
</protein>
<dbReference type="EMBL" id="QRBE01000016">
    <property type="protein sequence ID" value="RDS79165.1"/>
    <property type="molecule type" value="Genomic_DNA"/>
</dbReference>
<organism evidence="1 2">
    <name type="scientific">Dyella monticola</name>
    <dbReference type="NCBI Taxonomy" id="1927958"/>
    <lineage>
        <taxon>Bacteria</taxon>
        <taxon>Pseudomonadati</taxon>
        <taxon>Pseudomonadota</taxon>
        <taxon>Gammaproteobacteria</taxon>
        <taxon>Lysobacterales</taxon>
        <taxon>Rhodanobacteraceae</taxon>
        <taxon>Dyella</taxon>
    </lineage>
</organism>
<dbReference type="AlphaFoldDB" id="A0A370WTA2"/>
<sequence length="61" mass="6750">MESVTHRANGKSGNSKKIAVTAVDFHHWINPMSMVAGRANADPRTPSLEIYKDENGVQVER</sequence>